<evidence type="ECO:0008006" key="3">
    <source>
        <dbReference type="Google" id="ProtNLM"/>
    </source>
</evidence>
<reference evidence="1 2" key="1">
    <citation type="submission" date="2019-06" db="EMBL/GenBank/DDBJ databases">
        <title>Complete genome sequence of Methanoculleus chikugoensis strain MG62.</title>
        <authorList>
            <person name="Asakawa S."/>
            <person name="Dianou D."/>
        </authorList>
    </citation>
    <scope>NUCLEOTIDE SEQUENCE [LARGE SCALE GENOMIC DNA]</scope>
    <source>
        <strain evidence="1 2">MG62</strain>
    </source>
</reference>
<dbReference type="PANTHER" id="PTHR30289">
    <property type="entry name" value="UNCHARACTERIZED PROTEIN YBCL-RELATED"/>
    <property type="match status" value="1"/>
</dbReference>
<keyword evidence="2" id="KW-1185">Reference proteome</keyword>
<dbReference type="NCBIfam" id="TIGR00481">
    <property type="entry name" value="YbhB/YbcL family Raf kinase inhibitor-like protein"/>
    <property type="match status" value="1"/>
</dbReference>
<dbReference type="Proteomes" id="UP000824969">
    <property type="component" value="Chromosome"/>
</dbReference>
<dbReference type="PANTHER" id="PTHR30289:SF1">
    <property type="entry name" value="PEBP (PHOSPHATIDYLETHANOLAMINE-BINDING PROTEIN) FAMILY PROTEIN"/>
    <property type="match status" value="1"/>
</dbReference>
<dbReference type="CDD" id="cd00865">
    <property type="entry name" value="PEBP_bact_arch"/>
    <property type="match status" value="1"/>
</dbReference>
<evidence type="ECO:0000313" key="2">
    <source>
        <dbReference type="Proteomes" id="UP000824969"/>
    </source>
</evidence>
<organism evidence="1 2">
    <name type="scientific">Methanoculleus chikugoensis</name>
    <dbReference type="NCBI Taxonomy" id="118126"/>
    <lineage>
        <taxon>Archaea</taxon>
        <taxon>Methanobacteriati</taxon>
        <taxon>Methanobacteriota</taxon>
        <taxon>Stenosarchaea group</taxon>
        <taxon>Methanomicrobia</taxon>
        <taxon>Methanomicrobiales</taxon>
        <taxon>Methanomicrobiaceae</taxon>
        <taxon>Methanoculleus</taxon>
    </lineage>
</organism>
<name>A0ABM7H3E0_9EURY</name>
<evidence type="ECO:0000313" key="1">
    <source>
        <dbReference type="EMBL" id="BBL67279.1"/>
    </source>
</evidence>
<sequence>MEPLTVILGFGVFPQEHTCDGADRSPSITVFGARAPYLAFIMEDLDAPGGIFTHWILWNVPVTEKIPGDLPAEGALSEPAGAVQGTNDFGTVGYRGPCPLRGESHRFLFRVYGFSRPLDLAPGADRVAFGRAIGDAIREYGEAVAAYGRAAEVAPSRC</sequence>
<gene>
    <name evidence="1" type="ORF">MchiMG62_04600</name>
</gene>
<protein>
    <recommendedName>
        <fullName evidence="3">YbhB/YbcL family Raf kinase inhibitor-like protein</fullName>
    </recommendedName>
</protein>
<dbReference type="GeneID" id="66129961"/>
<dbReference type="InterPro" id="IPR005247">
    <property type="entry name" value="YbhB_YbcL/LppC-like"/>
</dbReference>
<dbReference type="EMBL" id="AP019781">
    <property type="protein sequence ID" value="BBL67279.1"/>
    <property type="molecule type" value="Genomic_DNA"/>
</dbReference>
<proteinExistence type="predicted"/>
<dbReference type="InterPro" id="IPR008914">
    <property type="entry name" value="PEBP"/>
</dbReference>
<dbReference type="Pfam" id="PF01161">
    <property type="entry name" value="PBP"/>
    <property type="match status" value="1"/>
</dbReference>
<accession>A0ABM7H3E0</accession>
<dbReference type="RefSeq" id="WP_221057709.1">
    <property type="nucleotide sequence ID" value="NZ_AP019781.1"/>
</dbReference>